<comment type="caution">
    <text evidence="1">The sequence shown here is derived from an EMBL/GenBank/DDBJ whole genome shotgun (WGS) entry which is preliminary data.</text>
</comment>
<keyword evidence="2" id="KW-1185">Reference proteome</keyword>
<protein>
    <recommendedName>
        <fullName evidence="3">DUF3857 domain-containing protein</fullName>
    </recommendedName>
</protein>
<dbReference type="EMBL" id="JBHTHY010000003">
    <property type="protein sequence ID" value="MFD0797050.1"/>
    <property type="molecule type" value="Genomic_DNA"/>
</dbReference>
<organism evidence="1 2">
    <name type="scientific">Maribacter chungangensis</name>
    <dbReference type="NCBI Taxonomy" id="1069117"/>
    <lineage>
        <taxon>Bacteria</taxon>
        <taxon>Pseudomonadati</taxon>
        <taxon>Bacteroidota</taxon>
        <taxon>Flavobacteriia</taxon>
        <taxon>Flavobacteriales</taxon>
        <taxon>Flavobacteriaceae</taxon>
        <taxon>Maribacter</taxon>
    </lineage>
</organism>
<proteinExistence type="predicted"/>
<accession>A0ABW3B1X1</accession>
<dbReference type="RefSeq" id="WP_379933088.1">
    <property type="nucleotide sequence ID" value="NZ_JBHTHY010000003.1"/>
</dbReference>
<reference evidence="2" key="1">
    <citation type="journal article" date="2019" name="Int. J. Syst. Evol. Microbiol.">
        <title>The Global Catalogue of Microorganisms (GCM) 10K type strain sequencing project: providing services to taxonomists for standard genome sequencing and annotation.</title>
        <authorList>
            <consortium name="The Broad Institute Genomics Platform"/>
            <consortium name="The Broad Institute Genome Sequencing Center for Infectious Disease"/>
            <person name="Wu L."/>
            <person name="Ma J."/>
        </authorList>
    </citation>
    <scope>NUCLEOTIDE SEQUENCE [LARGE SCALE GENOMIC DNA]</scope>
    <source>
        <strain evidence="2">CCUG 61948</strain>
    </source>
</reference>
<evidence type="ECO:0000313" key="2">
    <source>
        <dbReference type="Proteomes" id="UP001597012"/>
    </source>
</evidence>
<evidence type="ECO:0000313" key="1">
    <source>
        <dbReference type="EMBL" id="MFD0797050.1"/>
    </source>
</evidence>
<name>A0ABW3B1X1_9FLAO</name>
<dbReference type="Proteomes" id="UP001597012">
    <property type="component" value="Unassembled WGS sequence"/>
</dbReference>
<gene>
    <name evidence="1" type="ORF">ACFQZJ_06235</name>
</gene>
<sequence>MSATLGKLNNCILFFFLSSYLVSGQRFMIEKDKYYIEIIRTNIADVFNRSTTMRLKSNEFNTVHIKLRMATSNGDYALFDINKFSLVDETNKLRIRPADVAHRMALQELSFPRLATQPLQIKHPEVENDNSVPDSFHFYDFKGYETIEIPMTFSAWGKSDTQILYFRPGMYKKKKLDFYFPFPKTSTIGVLYYGEEKVAIVVFK</sequence>
<evidence type="ECO:0008006" key="3">
    <source>
        <dbReference type="Google" id="ProtNLM"/>
    </source>
</evidence>